<name>A0A4P7CJH6_9PAST</name>
<dbReference type="GO" id="GO:0042597">
    <property type="term" value="C:periplasmic space"/>
    <property type="evidence" value="ECO:0007669"/>
    <property type="project" value="UniProtKB-SubCell"/>
</dbReference>
<dbReference type="PANTHER" id="PTHR43649:SF12">
    <property type="entry name" value="DIACETYLCHITOBIOSE BINDING PROTEIN DASA"/>
    <property type="match status" value="1"/>
</dbReference>
<dbReference type="Gene3D" id="3.40.190.10">
    <property type="entry name" value="Periplasmic binding protein-like II"/>
    <property type="match status" value="1"/>
</dbReference>
<evidence type="ECO:0000256" key="1">
    <source>
        <dbReference type="ARBA" id="ARBA00004418"/>
    </source>
</evidence>
<evidence type="ECO:0000256" key="2">
    <source>
        <dbReference type="ARBA" id="ARBA00008520"/>
    </source>
</evidence>
<comment type="similarity">
    <text evidence="2">Belongs to the bacterial solute-binding protein 1 family.</text>
</comment>
<reference evidence="4 5" key="1">
    <citation type="submission" date="2019-03" db="EMBL/GenBank/DDBJ databases">
        <authorList>
            <person name="Che Y."/>
            <person name="Zhou L."/>
        </authorList>
    </citation>
    <scope>NUCLEOTIDE SEQUENCE [LARGE SCALE GENOMIC DNA]</scope>
    <source>
        <strain evidence="4 5">AIFJ1607</strain>
    </source>
</reference>
<dbReference type="Pfam" id="PF13416">
    <property type="entry name" value="SBP_bac_8"/>
    <property type="match status" value="1"/>
</dbReference>
<organism evidence="4 5">
    <name type="scientific">Actinobacillus indolicus</name>
    <dbReference type="NCBI Taxonomy" id="51049"/>
    <lineage>
        <taxon>Bacteria</taxon>
        <taxon>Pseudomonadati</taxon>
        <taxon>Pseudomonadota</taxon>
        <taxon>Gammaproteobacteria</taxon>
        <taxon>Pasteurellales</taxon>
        <taxon>Pasteurellaceae</taxon>
        <taxon>Actinobacillus</taxon>
    </lineage>
</organism>
<dbReference type="EMBL" id="CP038145">
    <property type="protein sequence ID" value="QBQ64255.1"/>
    <property type="molecule type" value="Genomic_DNA"/>
</dbReference>
<feature type="chain" id="PRO_5020290102" evidence="3">
    <location>
        <begin position="24"/>
        <end position="419"/>
    </location>
</feature>
<dbReference type="InterPro" id="IPR006059">
    <property type="entry name" value="SBP"/>
</dbReference>
<dbReference type="RefSeq" id="WP_162857079.1">
    <property type="nucleotide sequence ID" value="NZ_CP038145.1"/>
</dbReference>
<dbReference type="InterPro" id="IPR050490">
    <property type="entry name" value="Bact_solute-bd_prot1"/>
</dbReference>
<sequence>MKKSLLSIALSTLLLATSSQVLANSKIVFSHYLSKDYVNTMIEGFKKDNPDIEVVAMSCGFRDCHDKLTTALAVGEGAPDVVTISTIKLGTFVNSGGLVNLTDAPYSMDKTGWQFDASMLTLSQNDKGQLFGVPFDTGPVVMVYRKDLLDSTGMTIEEATKDWASFVTFAEKLKEKSGAFVLPAATSLINPLVMGTNNAPGQPVYLKDGKPNLNSKEIKFLVNLVKELYDKQLVAALDGSSNDQKFIKLYREGKLFSDIDGPWIEGRVVQEYDPDGAKKGLWRVAGIPNNTNVNAGGTVFAIPTQSKHKDASWKFIQHLMKNESVLDIAKIAGTLPARTEIYSDPFFDQPSETFGGQHSMKLYTEIVKQNKPYLSSPIDNIANEILNSSIKKILAEKADIDKTLDEANTLLQRRMRSLK</sequence>
<comment type="subcellular location">
    <subcellularLocation>
        <location evidence="1">Periplasm</location>
    </subcellularLocation>
</comment>
<keyword evidence="3" id="KW-0732">Signal</keyword>
<dbReference type="AlphaFoldDB" id="A0A4P7CJH6"/>
<feature type="signal peptide" evidence="3">
    <location>
        <begin position="1"/>
        <end position="23"/>
    </location>
</feature>
<dbReference type="KEGG" id="aio:EXH44_08515"/>
<accession>A0A4P7CJH6</accession>
<keyword evidence="5" id="KW-1185">Reference proteome</keyword>
<protein>
    <submittedName>
        <fullName evidence="4">Extracellular solute-binding protein</fullName>
    </submittedName>
</protein>
<dbReference type="Proteomes" id="UP000294444">
    <property type="component" value="Chromosome"/>
</dbReference>
<evidence type="ECO:0000313" key="5">
    <source>
        <dbReference type="Proteomes" id="UP000294444"/>
    </source>
</evidence>
<dbReference type="SUPFAM" id="SSF53850">
    <property type="entry name" value="Periplasmic binding protein-like II"/>
    <property type="match status" value="1"/>
</dbReference>
<dbReference type="PANTHER" id="PTHR43649">
    <property type="entry name" value="ARABINOSE-BINDING PROTEIN-RELATED"/>
    <property type="match status" value="1"/>
</dbReference>
<proteinExistence type="inferred from homology"/>
<gene>
    <name evidence="4" type="ORF">EXH44_08515</name>
</gene>
<evidence type="ECO:0000313" key="4">
    <source>
        <dbReference type="EMBL" id="QBQ64255.1"/>
    </source>
</evidence>
<evidence type="ECO:0000256" key="3">
    <source>
        <dbReference type="SAM" id="SignalP"/>
    </source>
</evidence>